<sequence length="116" mass="13493">MERRYSTYTVEELRAEVARIKEKLQKAEQWGNVSEYEILQRKMQMAAAYLVNPADFDKGERYELAGDPGQTFEITYINGVFAWGHRINLLGQKFEKEEAVPLSILGDKQSKYKRGK</sequence>
<evidence type="ECO:0000313" key="2">
    <source>
        <dbReference type="Proteomes" id="UP000339690"/>
    </source>
</evidence>
<organism evidence="1 2">
    <name type="scientific">Gracilibacillus salitolerans</name>
    <dbReference type="NCBI Taxonomy" id="2663022"/>
    <lineage>
        <taxon>Bacteria</taxon>
        <taxon>Bacillati</taxon>
        <taxon>Bacillota</taxon>
        <taxon>Bacilli</taxon>
        <taxon>Bacillales</taxon>
        <taxon>Bacillaceae</taxon>
        <taxon>Gracilibacillus</taxon>
    </lineage>
</organism>
<name>A0A5Q2TF49_9BACI</name>
<accession>A0A5Q2TF49</accession>
<dbReference type="Gene3D" id="1.10.287.880">
    <property type="entry name" value="Hypothetical protein YfhH domain"/>
    <property type="match status" value="1"/>
</dbReference>
<dbReference type="AlphaFoldDB" id="A0A5Q2TF49"/>
<dbReference type="EMBL" id="CP045915">
    <property type="protein sequence ID" value="QGH33424.1"/>
    <property type="molecule type" value="Genomic_DNA"/>
</dbReference>
<dbReference type="Gene3D" id="2.30.30.340">
    <property type="entry name" value="Hypothetical protein YfhH like domains"/>
    <property type="match status" value="1"/>
</dbReference>
<reference evidence="1 2" key="1">
    <citation type="submission" date="2019-11" db="EMBL/GenBank/DDBJ databases">
        <title>Gracilibacillus salitolerans sp. nov., a moderate halophile isolated from a saline soil in northwest China.</title>
        <authorList>
            <person name="Gan L."/>
        </authorList>
    </citation>
    <scope>NUCLEOTIDE SEQUENCE [LARGE SCALE GENOMIC DNA]</scope>
    <source>
        <strain evidence="1 2">SCU50</strain>
    </source>
</reference>
<dbReference type="Proteomes" id="UP000339690">
    <property type="component" value="Chromosome"/>
</dbReference>
<dbReference type="SUPFAM" id="SSF101697">
    <property type="entry name" value="Hypothetical protein YfhH"/>
    <property type="match status" value="1"/>
</dbReference>
<dbReference type="Pfam" id="PF08838">
    <property type="entry name" value="DUF1811"/>
    <property type="match status" value="1"/>
</dbReference>
<gene>
    <name evidence="1" type="ORF">GI584_04955</name>
</gene>
<dbReference type="InterPro" id="IPR014938">
    <property type="entry name" value="YfhH-like"/>
</dbReference>
<keyword evidence="2" id="KW-1185">Reference proteome</keyword>
<dbReference type="RefSeq" id="WP_153790459.1">
    <property type="nucleotide sequence ID" value="NZ_CP045915.1"/>
</dbReference>
<evidence type="ECO:0000313" key="1">
    <source>
        <dbReference type="EMBL" id="QGH33424.1"/>
    </source>
</evidence>
<protein>
    <submittedName>
        <fullName evidence="1">DUF1811 family protein</fullName>
    </submittedName>
</protein>
<proteinExistence type="predicted"/>
<dbReference type="KEGG" id="grc:GI584_04955"/>
<dbReference type="InterPro" id="IPR036289">
    <property type="entry name" value="YfhH"/>
</dbReference>